<dbReference type="STRING" id="1121324.CLIT_11c01700"/>
<comment type="caution">
    <text evidence="4">The sequence shown here is derived from an EMBL/GenBank/DDBJ whole genome shotgun (WGS) entry which is preliminary data.</text>
</comment>
<feature type="domain" description="J" evidence="3">
    <location>
        <begin position="6"/>
        <end position="71"/>
    </location>
</feature>
<dbReference type="GO" id="GO:0006260">
    <property type="term" value="P:DNA replication"/>
    <property type="evidence" value="ECO:0007669"/>
    <property type="project" value="UniProtKB-KW"/>
</dbReference>
<gene>
    <name evidence="4" type="primary">cbpA</name>
    <name evidence="4" type="ORF">CLIT_11c01700</name>
</gene>
<dbReference type="InterPro" id="IPR002939">
    <property type="entry name" value="DnaJ_C"/>
</dbReference>
<keyword evidence="5" id="KW-1185">Reference proteome</keyword>
<dbReference type="PROSITE" id="PS50076">
    <property type="entry name" value="DNAJ_2"/>
    <property type="match status" value="1"/>
</dbReference>
<organism evidence="4 5">
    <name type="scientific">Peptoclostridium litorale DSM 5388</name>
    <dbReference type="NCBI Taxonomy" id="1121324"/>
    <lineage>
        <taxon>Bacteria</taxon>
        <taxon>Bacillati</taxon>
        <taxon>Bacillota</taxon>
        <taxon>Clostridia</taxon>
        <taxon>Peptostreptococcales</taxon>
        <taxon>Peptoclostridiaceae</taxon>
        <taxon>Peptoclostridium</taxon>
    </lineage>
</organism>
<dbReference type="InterPro" id="IPR036869">
    <property type="entry name" value="J_dom_sf"/>
</dbReference>
<dbReference type="EMBL" id="JJMM01000011">
    <property type="protein sequence ID" value="KDR95141.1"/>
    <property type="molecule type" value="Genomic_DNA"/>
</dbReference>
<dbReference type="CDD" id="cd10747">
    <property type="entry name" value="DnaJ_C"/>
    <property type="match status" value="1"/>
</dbReference>
<dbReference type="InterPro" id="IPR008971">
    <property type="entry name" value="HSP40/DnaJ_pept-bd"/>
</dbReference>
<keyword evidence="1" id="KW-0235">DNA replication</keyword>
<evidence type="ECO:0000313" key="5">
    <source>
        <dbReference type="Proteomes" id="UP000027946"/>
    </source>
</evidence>
<dbReference type="Pfam" id="PF01556">
    <property type="entry name" value="DnaJ_C"/>
    <property type="match status" value="1"/>
</dbReference>
<dbReference type="Proteomes" id="UP000027946">
    <property type="component" value="Unassembled WGS sequence"/>
</dbReference>
<dbReference type="Pfam" id="PF00226">
    <property type="entry name" value="DnaJ"/>
    <property type="match status" value="1"/>
</dbReference>
<evidence type="ECO:0000256" key="2">
    <source>
        <dbReference type="ARBA" id="ARBA00023186"/>
    </source>
</evidence>
<dbReference type="PANTHER" id="PTHR43096">
    <property type="entry name" value="DNAJ HOMOLOG 1, MITOCHONDRIAL-RELATED"/>
    <property type="match status" value="1"/>
</dbReference>
<keyword evidence="2" id="KW-0143">Chaperone</keyword>
<dbReference type="SUPFAM" id="SSF49493">
    <property type="entry name" value="HSP40/DnaJ peptide-binding domain"/>
    <property type="match status" value="2"/>
</dbReference>
<dbReference type="Gene3D" id="1.10.287.110">
    <property type="entry name" value="DnaJ domain"/>
    <property type="match status" value="1"/>
</dbReference>
<evidence type="ECO:0000256" key="1">
    <source>
        <dbReference type="ARBA" id="ARBA00022705"/>
    </source>
</evidence>
<dbReference type="PANTHER" id="PTHR43096:SF48">
    <property type="entry name" value="CHAPERONE PROTEIN DNAJ"/>
    <property type="match status" value="1"/>
</dbReference>
<dbReference type="InterPro" id="IPR018253">
    <property type="entry name" value="DnaJ_domain_CS"/>
</dbReference>
<dbReference type="InterPro" id="IPR001623">
    <property type="entry name" value="DnaJ_domain"/>
</dbReference>
<dbReference type="SUPFAM" id="SSF46565">
    <property type="entry name" value="Chaperone J-domain"/>
    <property type="match status" value="1"/>
</dbReference>
<evidence type="ECO:0000313" key="4">
    <source>
        <dbReference type="EMBL" id="KDR95141.1"/>
    </source>
</evidence>
<name>A0A069RDP7_PEPLI</name>
<dbReference type="eggNOG" id="COG0484">
    <property type="taxonomic scope" value="Bacteria"/>
</dbReference>
<protein>
    <submittedName>
        <fullName evidence="4">Curved DNA-binding protein CbpA</fullName>
    </submittedName>
</protein>
<dbReference type="GO" id="GO:0003677">
    <property type="term" value="F:DNA binding"/>
    <property type="evidence" value="ECO:0007669"/>
    <property type="project" value="UniProtKB-KW"/>
</dbReference>
<reference evidence="4 5" key="1">
    <citation type="submission" date="2014-03" db="EMBL/GenBank/DDBJ databases">
        <title>Genome sequence of Clostridium litorale W6, DSM 5388.</title>
        <authorList>
            <person name="Poehlein A."/>
            <person name="Jagirdar A."/>
            <person name="Khonsari B."/>
            <person name="Chibani C.M."/>
            <person name="Gutierrez Gutierrez D.A."/>
            <person name="Davydova E."/>
            <person name="Alghaithi H.S."/>
            <person name="Nair K.P."/>
            <person name="Dhamotharan K."/>
            <person name="Chandran L."/>
            <person name="G W."/>
            <person name="Daniel R."/>
        </authorList>
    </citation>
    <scope>NUCLEOTIDE SEQUENCE [LARGE SCALE GENOMIC DNA]</scope>
    <source>
        <strain evidence="4 5">W6</strain>
    </source>
</reference>
<evidence type="ECO:0000259" key="3">
    <source>
        <dbReference type="PROSITE" id="PS50076"/>
    </source>
</evidence>
<dbReference type="GO" id="GO:0051082">
    <property type="term" value="F:unfolded protein binding"/>
    <property type="evidence" value="ECO:0007669"/>
    <property type="project" value="InterPro"/>
</dbReference>
<dbReference type="AlphaFoldDB" id="A0A069RDP7"/>
<dbReference type="PROSITE" id="PS00636">
    <property type="entry name" value="DNAJ_1"/>
    <property type="match status" value="1"/>
</dbReference>
<proteinExistence type="predicted"/>
<sequence length="313" mass="35913">MLKYKDYYKILGLEKNAKKEEIKKAYRKLAKKYHPDKNAGNKESEEKFKEINEAYEVLGDEKKKAKYDNMSSGYKFSEGYEFDPSKYGFGSWKESQKTAGSKSRDFSDFFDMFFGDEGAFASGYFNMDDIFSGMGRQRRGKDIEAELGIDISEAYSGVTKNVSLRTLEGLKTISLKIPSGILSGKKIKLKGKGERGPSEKNGDLYVKIHIQEQKGMKLDGLDVIKDMRLSPWEAALGCKVKLYLFDKSINVTIPQGVQTDEKIRIKSMGYRDMNGNRGDWYMNIKIVNPSKLSNRERELYSMLMEESKFNPRR</sequence>
<dbReference type="PRINTS" id="PR00625">
    <property type="entry name" value="JDOMAIN"/>
</dbReference>
<keyword evidence="4" id="KW-0238">DNA-binding</keyword>
<accession>A0A069RDP7</accession>
<dbReference type="GO" id="GO:0005737">
    <property type="term" value="C:cytoplasm"/>
    <property type="evidence" value="ECO:0007669"/>
    <property type="project" value="TreeGrafter"/>
</dbReference>
<dbReference type="CDD" id="cd06257">
    <property type="entry name" value="DnaJ"/>
    <property type="match status" value="1"/>
</dbReference>
<dbReference type="Gene3D" id="2.60.260.20">
    <property type="entry name" value="Urease metallochaperone UreE, N-terminal domain"/>
    <property type="match status" value="2"/>
</dbReference>
<dbReference type="RefSeq" id="WP_242943763.1">
    <property type="nucleotide sequence ID" value="NZ_FSRH01000002.1"/>
</dbReference>
<dbReference type="GO" id="GO:0042026">
    <property type="term" value="P:protein refolding"/>
    <property type="evidence" value="ECO:0007669"/>
    <property type="project" value="TreeGrafter"/>
</dbReference>
<dbReference type="SMART" id="SM00271">
    <property type="entry name" value="DnaJ"/>
    <property type="match status" value="1"/>
</dbReference>